<dbReference type="AlphaFoldDB" id="A0AAQ3NAU7"/>
<organism evidence="1 2">
    <name type="scientific">Vigna mungo</name>
    <name type="common">Black gram</name>
    <name type="synonym">Phaseolus mungo</name>
    <dbReference type="NCBI Taxonomy" id="3915"/>
    <lineage>
        <taxon>Eukaryota</taxon>
        <taxon>Viridiplantae</taxon>
        <taxon>Streptophyta</taxon>
        <taxon>Embryophyta</taxon>
        <taxon>Tracheophyta</taxon>
        <taxon>Spermatophyta</taxon>
        <taxon>Magnoliopsida</taxon>
        <taxon>eudicotyledons</taxon>
        <taxon>Gunneridae</taxon>
        <taxon>Pentapetalae</taxon>
        <taxon>rosids</taxon>
        <taxon>fabids</taxon>
        <taxon>Fabales</taxon>
        <taxon>Fabaceae</taxon>
        <taxon>Papilionoideae</taxon>
        <taxon>50 kb inversion clade</taxon>
        <taxon>NPAAA clade</taxon>
        <taxon>indigoferoid/millettioid clade</taxon>
        <taxon>Phaseoleae</taxon>
        <taxon>Vigna</taxon>
    </lineage>
</organism>
<dbReference type="Proteomes" id="UP001374535">
    <property type="component" value="Chromosome 6"/>
</dbReference>
<evidence type="ECO:0000313" key="2">
    <source>
        <dbReference type="Proteomes" id="UP001374535"/>
    </source>
</evidence>
<sequence>MITILTELQPSKSSKCLVFPRLNAFYIKRVSMKLVFKETTMIYSELPASAYSSGSPSWNIDLNVCISHHNFEQIQTILMKKPSVLSDDIFKSIQVIQVSAIKLNYKHYQVNDGNHRG</sequence>
<name>A0AAQ3NAU7_VIGMU</name>
<keyword evidence="2" id="KW-1185">Reference proteome</keyword>
<dbReference type="EMBL" id="CP144695">
    <property type="protein sequence ID" value="WVZ06615.1"/>
    <property type="molecule type" value="Genomic_DNA"/>
</dbReference>
<evidence type="ECO:0000313" key="1">
    <source>
        <dbReference type="EMBL" id="WVZ06615.1"/>
    </source>
</evidence>
<accession>A0AAQ3NAU7</accession>
<reference evidence="1 2" key="1">
    <citation type="journal article" date="2023" name="Life. Sci Alliance">
        <title>Evolutionary insights into 3D genome organization and epigenetic landscape of Vigna mungo.</title>
        <authorList>
            <person name="Junaid A."/>
            <person name="Singh B."/>
            <person name="Bhatia S."/>
        </authorList>
    </citation>
    <scope>NUCLEOTIDE SEQUENCE [LARGE SCALE GENOMIC DNA]</scope>
    <source>
        <strain evidence="1">Urdbean</strain>
    </source>
</reference>
<proteinExistence type="predicted"/>
<protein>
    <submittedName>
        <fullName evidence="1">Uncharacterized protein</fullName>
    </submittedName>
</protein>
<gene>
    <name evidence="1" type="ORF">V8G54_019961</name>
</gene>